<dbReference type="RefSeq" id="WP_184834677.1">
    <property type="nucleotide sequence ID" value="NZ_JACHMN010000002.1"/>
</dbReference>
<feature type="domain" description="FtsK" evidence="6">
    <location>
        <begin position="899"/>
        <end position="1081"/>
    </location>
</feature>
<gene>
    <name evidence="7" type="ORF">F4553_001992</name>
</gene>
<dbReference type="InterPro" id="IPR008984">
    <property type="entry name" value="SMAD_FHA_dom_sf"/>
</dbReference>
<evidence type="ECO:0000256" key="1">
    <source>
        <dbReference type="ARBA" id="ARBA00022553"/>
    </source>
</evidence>
<dbReference type="PANTHER" id="PTHR22683">
    <property type="entry name" value="SPORULATION PROTEIN RELATED"/>
    <property type="match status" value="1"/>
</dbReference>
<dbReference type="EMBL" id="JACHMN010000002">
    <property type="protein sequence ID" value="MBB5868613.1"/>
    <property type="molecule type" value="Genomic_DNA"/>
</dbReference>
<feature type="domain" description="FHA" evidence="5">
    <location>
        <begin position="71"/>
        <end position="120"/>
    </location>
</feature>
<dbReference type="InterPro" id="IPR032030">
    <property type="entry name" value="YscD_cytoplasmic_dom"/>
</dbReference>
<protein>
    <submittedName>
        <fullName evidence="7">S-DNA-T family DNA segregation ATPase FtsK/SpoIIIE</fullName>
    </submittedName>
</protein>
<keyword evidence="8" id="KW-1185">Reference proteome</keyword>
<dbReference type="GO" id="GO:0005524">
    <property type="term" value="F:ATP binding"/>
    <property type="evidence" value="ECO:0007669"/>
    <property type="project" value="UniProtKB-UniRule"/>
</dbReference>
<evidence type="ECO:0000256" key="2">
    <source>
        <dbReference type="ARBA" id="ARBA00022741"/>
    </source>
</evidence>
<dbReference type="GO" id="GO:0003677">
    <property type="term" value="F:DNA binding"/>
    <property type="evidence" value="ECO:0007669"/>
    <property type="project" value="InterPro"/>
</dbReference>
<dbReference type="InterPro" id="IPR003593">
    <property type="entry name" value="AAA+_ATPase"/>
</dbReference>
<sequence>MPGLSAELPTVDGAVIDPIASLGSSRIRSGAVLFFGGPSVPPVASAGSHLLRAVSGPTAGAEIAVGPDRTVRVGRSTEADLVLADPDVSRMHASVTVQGDTVVFTDLDSANKLQLEDLSIVEKAVLRSGEIVQLGASRIAVEAIGAGHASLTRDGQTGRFRVNRRPRLVEPPKPPTISLPQLPSTDEKHPFPWLMLVLPVVASSAFAIFTGHLYFLFGAALGPISAVASYYNERKQQARRAAVREADYQAAVSEASHLCDQAVDEADAYHRALWPDPASVVSIATTPRVELWQRRPDDPDWLSLRLGAADQNAGLTITGKRPPGWSVPILPRAPIHVSLELCGVVGIAGPASLAQESIRWALVQLAALHTPVDLRMVLIAPGAKEAEFGWLRWLPHLHDDADQVMAAWTEDEVDAVLKHIRDLVTERLDAAQPRRTPRLVVVLAGEALWQRGAVAELIQRGPGAGVTFLCLAGDERDLPSECQALFVRTAESAIVKARGGQQRVQPDQLSQVDAERVARALAPLAVVGAEAVGRIPDRVRYTDLAGQPTTDGLRAAWRLVPFNSEVVLGRGTDGEFAIDLVNDGPHAIIAGTTRSGKSELVQTLVGALARHNSPEALNFLFVDYKGGPTFKDFQDLPHVVSTVTNLDPALANRAISSLRAELKRRQVQLNSVGAENVGSYLRLRVADPDLPPFPRLVIIIDEFAELKQNLPDLLEELVSVSRTGASVGVHLVLATQRPSGVISPQIRSNASLAISLRMVDEQNSMDVINRPDAAHIPMDRPGRAYVQKGEKAPRLIQTAQITTPTGRSATVRRAVPLHWYDRAMPEPAAAVHGARTDLMELVRVVAEASALDGLRAPFPVLEPALPTLLTRAQLPPASAGTSRFHLVVGLQDLPEQQSRATLAIALGGGSLAVVGSAQSGRTSTLRAIAVDVASRYTPAEVHLHVLDGTGALGRLAELPNCGVSCPVGDPERVTRLIDRLHDEVIRRRRMLATHAAGSVNELWDTRPADAPPHIVVLVDGWESVAETSEDNRQRLVDMLGNGGSAGVTMIVAGDPGHLRTNVLSKIKHTLTLNSNNPADVASYLGLKLKPTGLPPGRGIWGADSTEVQVPLLATPADGPTQNGALTVLANELAGRQPVAAGLAPMRLDALPETILLKDPLLAPPLGASARIPLGVGGDRLGVHWLPLDRSQRVLVVGPQRSGRSTAAVAYAIALAEQGVPVQLIAARRRPIHDLAARSGVTVHDRPDATLVEAVVVVIDDLEAVAEDPTVLALLGSGSGSRTVIATARYESFAAMVPRALLALRGSTTARVMLGSADRLGMRSVNADNPTSITGPPGRAHLDLDGHTQVVQIPMVG</sequence>
<dbReference type="SUPFAM" id="SSF52540">
    <property type="entry name" value="P-loop containing nucleoside triphosphate hydrolases"/>
    <property type="match status" value="3"/>
</dbReference>
<evidence type="ECO:0000256" key="4">
    <source>
        <dbReference type="PROSITE-ProRule" id="PRU00289"/>
    </source>
</evidence>
<name>A0A841BNT1_9ACTN</name>
<proteinExistence type="predicted"/>
<dbReference type="CDD" id="cd00060">
    <property type="entry name" value="FHA"/>
    <property type="match status" value="1"/>
</dbReference>
<dbReference type="InterPro" id="IPR002543">
    <property type="entry name" value="FtsK_dom"/>
</dbReference>
<dbReference type="SUPFAM" id="SSF49879">
    <property type="entry name" value="SMAD/FHA domain"/>
    <property type="match status" value="1"/>
</dbReference>
<dbReference type="SMART" id="SM00382">
    <property type="entry name" value="AAA"/>
    <property type="match status" value="3"/>
</dbReference>
<dbReference type="PANTHER" id="PTHR22683:SF1">
    <property type="entry name" value="TYPE VII SECRETION SYSTEM PROTEIN ESSC"/>
    <property type="match status" value="1"/>
</dbReference>
<evidence type="ECO:0000313" key="8">
    <source>
        <dbReference type="Proteomes" id="UP000587527"/>
    </source>
</evidence>
<comment type="caution">
    <text evidence="7">The sequence shown here is derived from an EMBL/GenBank/DDBJ whole genome shotgun (WGS) entry which is preliminary data.</text>
</comment>
<evidence type="ECO:0000313" key="7">
    <source>
        <dbReference type="EMBL" id="MBB5868613.1"/>
    </source>
</evidence>
<keyword evidence="3 4" id="KW-0067">ATP-binding</keyword>
<keyword evidence="1" id="KW-0597">Phosphoprotein</keyword>
<organism evidence="7 8">
    <name type="scientific">Allocatelliglobosispora scoriae</name>
    <dbReference type="NCBI Taxonomy" id="643052"/>
    <lineage>
        <taxon>Bacteria</taxon>
        <taxon>Bacillati</taxon>
        <taxon>Actinomycetota</taxon>
        <taxon>Actinomycetes</taxon>
        <taxon>Micromonosporales</taxon>
        <taxon>Micromonosporaceae</taxon>
        <taxon>Allocatelliglobosispora</taxon>
    </lineage>
</organism>
<reference evidence="7 8" key="1">
    <citation type="submission" date="2020-08" db="EMBL/GenBank/DDBJ databases">
        <title>Sequencing the genomes of 1000 actinobacteria strains.</title>
        <authorList>
            <person name="Klenk H.-P."/>
        </authorList>
    </citation>
    <scope>NUCLEOTIDE SEQUENCE [LARGE SCALE GENOMIC DNA]</scope>
    <source>
        <strain evidence="7 8">DSM 45362</strain>
    </source>
</reference>
<dbReference type="Pfam" id="PF01580">
    <property type="entry name" value="FtsK_SpoIIIE"/>
    <property type="match status" value="2"/>
</dbReference>
<evidence type="ECO:0000259" key="5">
    <source>
        <dbReference type="PROSITE" id="PS50006"/>
    </source>
</evidence>
<dbReference type="PROSITE" id="PS50006">
    <property type="entry name" value="FHA_DOMAIN"/>
    <property type="match status" value="1"/>
</dbReference>
<dbReference type="Gene3D" id="2.60.200.20">
    <property type="match status" value="1"/>
</dbReference>
<dbReference type="InterPro" id="IPR000253">
    <property type="entry name" value="FHA_dom"/>
</dbReference>
<dbReference type="InterPro" id="IPR027417">
    <property type="entry name" value="P-loop_NTPase"/>
</dbReference>
<feature type="binding site" evidence="4">
    <location>
        <begin position="591"/>
        <end position="598"/>
    </location>
    <ligand>
        <name>ATP</name>
        <dbReference type="ChEBI" id="CHEBI:30616"/>
    </ligand>
</feature>
<accession>A0A841BNT1</accession>
<dbReference type="Gene3D" id="3.40.50.300">
    <property type="entry name" value="P-loop containing nucleotide triphosphate hydrolases"/>
    <property type="match status" value="4"/>
</dbReference>
<keyword evidence="2 4" id="KW-0547">Nucleotide-binding</keyword>
<dbReference type="Pfam" id="PF16697">
    <property type="entry name" value="Yop-YscD_cpl"/>
    <property type="match status" value="1"/>
</dbReference>
<dbReference type="InterPro" id="IPR050206">
    <property type="entry name" value="FtsK/SpoIIIE/SftA"/>
</dbReference>
<evidence type="ECO:0000256" key="3">
    <source>
        <dbReference type="ARBA" id="ARBA00022840"/>
    </source>
</evidence>
<feature type="domain" description="FtsK" evidence="6">
    <location>
        <begin position="573"/>
        <end position="765"/>
    </location>
</feature>
<dbReference type="PROSITE" id="PS50901">
    <property type="entry name" value="FTSK"/>
    <property type="match status" value="2"/>
</dbReference>
<dbReference type="SMART" id="SM00240">
    <property type="entry name" value="FHA"/>
    <property type="match status" value="1"/>
</dbReference>
<dbReference type="Proteomes" id="UP000587527">
    <property type="component" value="Unassembled WGS sequence"/>
</dbReference>
<feature type="binding site" evidence="4">
    <location>
        <begin position="915"/>
        <end position="922"/>
    </location>
    <ligand>
        <name>ATP</name>
        <dbReference type="ChEBI" id="CHEBI:30616"/>
    </ligand>
</feature>
<dbReference type="CDD" id="cd01127">
    <property type="entry name" value="TrwB_TraG_TraD_VirD4"/>
    <property type="match status" value="1"/>
</dbReference>
<evidence type="ECO:0000259" key="6">
    <source>
        <dbReference type="PROSITE" id="PS50901"/>
    </source>
</evidence>